<dbReference type="RefSeq" id="WP_062216479.1">
    <property type="nucleotide sequence ID" value="NZ_CP012023.1"/>
</dbReference>
<evidence type="ECO:0000256" key="7">
    <source>
        <dbReference type="ARBA" id="ARBA00023136"/>
    </source>
</evidence>
<keyword evidence="8 10" id="KW-0139">CF(1)</keyword>
<dbReference type="CDD" id="cd12152">
    <property type="entry name" value="F1-ATPase_delta"/>
    <property type="match status" value="1"/>
</dbReference>
<dbReference type="SUPFAM" id="SSF51344">
    <property type="entry name" value="Epsilon subunit of F1F0-ATP synthase N-terminal domain"/>
    <property type="match status" value="1"/>
</dbReference>
<keyword evidence="5 10" id="KW-0375">Hydrogen ion transport</keyword>
<dbReference type="GO" id="GO:0005524">
    <property type="term" value="F:ATP binding"/>
    <property type="evidence" value="ECO:0007669"/>
    <property type="project" value="UniProtKB-UniRule"/>
</dbReference>
<name>A0A0P0A959_9RHOB</name>
<organism evidence="13 14">
    <name type="scientific">Celeribacter marinus</name>
    <dbReference type="NCBI Taxonomy" id="1397108"/>
    <lineage>
        <taxon>Bacteria</taxon>
        <taxon>Pseudomonadati</taxon>
        <taxon>Pseudomonadota</taxon>
        <taxon>Alphaproteobacteria</taxon>
        <taxon>Rhodobacterales</taxon>
        <taxon>Roseobacteraceae</taxon>
        <taxon>Celeribacter</taxon>
    </lineage>
</organism>
<comment type="subcellular location">
    <subcellularLocation>
        <location evidence="10">Cell membrane</location>
        <topology evidence="10">Peripheral membrane protein</topology>
    </subcellularLocation>
    <subcellularLocation>
        <location evidence="2">Endomembrane system</location>
        <topology evidence="2">Peripheral membrane protein</topology>
    </subcellularLocation>
</comment>
<reference evidence="13 14" key="1">
    <citation type="submission" date="2015-05" db="EMBL/GenBank/DDBJ databases">
        <authorList>
            <person name="Wang D.B."/>
            <person name="Wang M."/>
        </authorList>
    </citation>
    <scope>NUCLEOTIDE SEQUENCE [LARGE SCALE GENOMIC DNA]</scope>
    <source>
        <strain evidence="13 14">IMCC 12053</strain>
    </source>
</reference>
<protein>
    <recommendedName>
        <fullName evidence="10">ATP synthase epsilon chain</fullName>
    </recommendedName>
    <alternativeName>
        <fullName evidence="10">ATP synthase F1 sector epsilon subunit</fullName>
    </alternativeName>
    <alternativeName>
        <fullName evidence="10">F-ATPase epsilon subunit</fullName>
    </alternativeName>
</protein>
<dbReference type="Proteomes" id="UP000064920">
    <property type="component" value="Chromosome"/>
</dbReference>
<dbReference type="Pfam" id="PF02823">
    <property type="entry name" value="ATP-synt_DE_N"/>
    <property type="match status" value="1"/>
</dbReference>
<dbReference type="PATRIC" id="fig|1397108.4.peg.1162"/>
<evidence type="ECO:0000256" key="9">
    <source>
        <dbReference type="ARBA" id="ARBA00023310"/>
    </source>
</evidence>
<feature type="domain" description="ATP synthase F1 complex delta/epsilon subunit N-terminal" evidence="12">
    <location>
        <begin position="6"/>
        <end position="83"/>
    </location>
</feature>
<dbReference type="PANTHER" id="PTHR13822:SF10">
    <property type="entry name" value="ATP SYNTHASE EPSILON CHAIN, CHLOROPLASTIC"/>
    <property type="match status" value="1"/>
</dbReference>
<evidence type="ECO:0000256" key="2">
    <source>
        <dbReference type="ARBA" id="ARBA00004184"/>
    </source>
</evidence>
<dbReference type="OrthoDB" id="9799969at2"/>
<evidence type="ECO:0000256" key="10">
    <source>
        <dbReference type="HAMAP-Rule" id="MF_00530"/>
    </source>
</evidence>
<dbReference type="PANTHER" id="PTHR13822">
    <property type="entry name" value="ATP SYNTHASE DELTA/EPSILON CHAIN"/>
    <property type="match status" value="1"/>
</dbReference>
<comment type="similarity">
    <text evidence="3 10 11">Belongs to the ATPase epsilon chain family.</text>
</comment>
<keyword evidence="6 10" id="KW-0406">Ion transport</keyword>
<evidence type="ECO:0000256" key="1">
    <source>
        <dbReference type="ARBA" id="ARBA00003543"/>
    </source>
</evidence>
<comment type="function">
    <text evidence="1 10">Produces ATP from ADP in the presence of a proton gradient across the membrane.</text>
</comment>
<dbReference type="EMBL" id="CP012023">
    <property type="protein sequence ID" value="ALI55081.1"/>
    <property type="molecule type" value="Genomic_DNA"/>
</dbReference>
<keyword evidence="13" id="KW-0378">Hydrolase</keyword>
<keyword evidence="4 10" id="KW-0813">Transport</keyword>
<evidence type="ECO:0000256" key="5">
    <source>
        <dbReference type="ARBA" id="ARBA00022781"/>
    </source>
</evidence>
<dbReference type="InterPro" id="IPR001469">
    <property type="entry name" value="ATP_synth_F1_dsu/esu"/>
</dbReference>
<dbReference type="InterPro" id="IPR036771">
    <property type="entry name" value="ATPsynth_dsu/esu_N"/>
</dbReference>
<gene>
    <name evidence="10" type="primary">atpC</name>
    <name evidence="13" type="ORF">IMCC12053_1133</name>
</gene>
<keyword evidence="7 10" id="KW-0472">Membrane</keyword>
<dbReference type="HAMAP" id="MF_00530">
    <property type="entry name" value="ATP_synth_epsil_bac"/>
    <property type="match status" value="1"/>
</dbReference>
<dbReference type="GO" id="GO:0005886">
    <property type="term" value="C:plasma membrane"/>
    <property type="evidence" value="ECO:0007669"/>
    <property type="project" value="UniProtKB-SubCell"/>
</dbReference>
<dbReference type="NCBIfam" id="NF009978">
    <property type="entry name" value="PRK13443.1"/>
    <property type="match status" value="1"/>
</dbReference>
<dbReference type="GO" id="GO:0046933">
    <property type="term" value="F:proton-transporting ATP synthase activity, rotational mechanism"/>
    <property type="evidence" value="ECO:0007669"/>
    <property type="project" value="UniProtKB-UniRule"/>
</dbReference>
<dbReference type="AlphaFoldDB" id="A0A0P0A959"/>
<evidence type="ECO:0000256" key="6">
    <source>
        <dbReference type="ARBA" id="ARBA00023065"/>
    </source>
</evidence>
<evidence type="ECO:0000313" key="14">
    <source>
        <dbReference type="Proteomes" id="UP000064920"/>
    </source>
</evidence>
<evidence type="ECO:0000256" key="8">
    <source>
        <dbReference type="ARBA" id="ARBA00023196"/>
    </source>
</evidence>
<proteinExistence type="inferred from homology"/>
<comment type="subunit">
    <text evidence="10 11">F-type ATPases have 2 components, CF(1) - the catalytic core - and CF(0) - the membrane proton channel. CF(1) has five subunits: alpha(3), beta(3), gamma(1), delta(1), epsilon(1). CF(0) has three main subunits: a, b and c.</text>
</comment>
<evidence type="ECO:0000256" key="4">
    <source>
        <dbReference type="ARBA" id="ARBA00022448"/>
    </source>
</evidence>
<evidence type="ECO:0000256" key="11">
    <source>
        <dbReference type="RuleBase" id="RU003656"/>
    </source>
</evidence>
<sequence>MADTIQFDLVSPERKLASVSATEVQIPGSEGDLTAMAGHAATILTIRPGVLTVKGANGEEQFVVIGGFAEVAADSVSVLAEMALPRGEMSQEVVLELVAQATKTHEEAHPDEHHATEKFLSDLVHLADDMGFHSNLG</sequence>
<keyword evidence="10" id="KW-1003">Cell membrane</keyword>
<dbReference type="KEGG" id="cmar:IMCC12053_1133"/>
<keyword evidence="14" id="KW-1185">Reference proteome</keyword>
<evidence type="ECO:0000259" key="12">
    <source>
        <dbReference type="Pfam" id="PF02823"/>
    </source>
</evidence>
<evidence type="ECO:0000256" key="3">
    <source>
        <dbReference type="ARBA" id="ARBA00005712"/>
    </source>
</evidence>
<dbReference type="Gene3D" id="2.60.15.10">
    <property type="entry name" value="F0F1 ATP synthase delta/epsilon subunit, N-terminal"/>
    <property type="match status" value="1"/>
</dbReference>
<evidence type="ECO:0000313" key="13">
    <source>
        <dbReference type="EMBL" id="ALI55081.1"/>
    </source>
</evidence>
<dbReference type="InterPro" id="IPR020546">
    <property type="entry name" value="ATP_synth_F1_dsu/esu_N"/>
</dbReference>
<keyword evidence="9 10" id="KW-0066">ATP synthesis</keyword>
<dbReference type="GO" id="GO:0012505">
    <property type="term" value="C:endomembrane system"/>
    <property type="evidence" value="ECO:0007669"/>
    <property type="project" value="UniProtKB-SubCell"/>
</dbReference>
<dbReference type="STRING" id="1397108.IMCC12053_1133"/>
<dbReference type="GO" id="GO:0045259">
    <property type="term" value="C:proton-transporting ATP synthase complex"/>
    <property type="evidence" value="ECO:0007669"/>
    <property type="project" value="UniProtKB-KW"/>
</dbReference>
<accession>A0A0P0A959</accession>
<dbReference type="GO" id="GO:0016787">
    <property type="term" value="F:hydrolase activity"/>
    <property type="evidence" value="ECO:0007669"/>
    <property type="project" value="UniProtKB-KW"/>
</dbReference>
<dbReference type="NCBIfam" id="TIGR01216">
    <property type="entry name" value="ATP_synt_epsi"/>
    <property type="match status" value="1"/>
</dbReference>